<accession>A0ABV2RFE4</accession>
<organism evidence="2 3">
    <name type="scientific">Brevundimonas faecalis</name>
    <dbReference type="NCBI Taxonomy" id="947378"/>
    <lineage>
        <taxon>Bacteria</taxon>
        <taxon>Pseudomonadati</taxon>
        <taxon>Pseudomonadota</taxon>
        <taxon>Alphaproteobacteria</taxon>
        <taxon>Caulobacterales</taxon>
        <taxon>Caulobacteraceae</taxon>
        <taxon>Brevundimonas</taxon>
    </lineage>
</organism>
<keyword evidence="1" id="KW-0472">Membrane</keyword>
<evidence type="ECO:0000313" key="2">
    <source>
        <dbReference type="EMBL" id="MET4685310.1"/>
    </source>
</evidence>
<keyword evidence="1" id="KW-0812">Transmembrane</keyword>
<keyword evidence="1" id="KW-1133">Transmembrane helix</keyword>
<dbReference type="EMBL" id="JBEPTF010000006">
    <property type="protein sequence ID" value="MET4685310.1"/>
    <property type="molecule type" value="Genomic_DNA"/>
</dbReference>
<evidence type="ECO:0000256" key="1">
    <source>
        <dbReference type="SAM" id="Phobius"/>
    </source>
</evidence>
<gene>
    <name evidence="2" type="ORF">ABIE19_003261</name>
</gene>
<reference evidence="2 3" key="1">
    <citation type="submission" date="2024-06" db="EMBL/GenBank/DDBJ databases">
        <title>Sorghum-associated microbial communities from plants grown in Nebraska, USA.</title>
        <authorList>
            <person name="Schachtman D."/>
        </authorList>
    </citation>
    <scope>NUCLEOTIDE SEQUENCE [LARGE SCALE GENOMIC DNA]</scope>
    <source>
        <strain evidence="2 3">2814</strain>
    </source>
</reference>
<comment type="caution">
    <text evidence="2">The sequence shown here is derived from an EMBL/GenBank/DDBJ whole genome shotgun (WGS) entry which is preliminary data.</text>
</comment>
<dbReference type="RefSeq" id="WP_354090275.1">
    <property type="nucleotide sequence ID" value="NZ_JBEPTF010000006.1"/>
</dbReference>
<proteinExistence type="predicted"/>
<feature type="transmembrane region" description="Helical" evidence="1">
    <location>
        <begin position="70"/>
        <end position="88"/>
    </location>
</feature>
<sequence length="98" mass="10640">MKAPPSRPMTPHIAFKAAGVGLLVLSLAFLLFALGFFVEGLLDRADGRMDGHAALNLSEAVAMDLFRRRIWTMLGFSAALLVFSLGCFRTACVLRPKS</sequence>
<keyword evidence="3" id="KW-1185">Reference proteome</keyword>
<feature type="transmembrane region" description="Helical" evidence="1">
    <location>
        <begin position="12"/>
        <end position="38"/>
    </location>
</feature>
<protein>
    <submittedName>
        <fullName evidence="2">Membrane protein</fullName>
    </submittedName>
</protein>
<name>A0ABV2RFE4_9CAUL</name>
<dbReference type="Proteomes" id="UP001549313">
    <property type="component" value="Unassembled WGS sequence"/>
</dbReference>
<evidence type="ECO:0000313" key="3">
    <source>
        <dbReference type="Proteomes" id="UP001549313"/>
    </source>
</evidence>